<organism evidence="1 2">
    <name type="scientific">Photobacterium kishitanii</name>
    <dbReference type="NCBI Taxonomy" id="318456"/>
    <lineage>
        <taxon>Bacteria</taxon>
        <taxon>Pseudomonadati</taxon>
        <taxon>Pseudomonadota</taxon>
        <taxon>Gammaproteobacteria</taxon>
        <taxon>Vibrionales</taxon>
        <taxon>Vibrionaceae</taxon>
        <taxon>Photobacterium</taxon>
    </lineage>
</organism>
<accession>A0A2T3KEB6</accession>
<gene>
    <name evidence="1" type="ORF">C9J27_17570</name>
</gene>
<protein>
    <submittedName>
        <fullName evidence="1">Nitrous oxide-stimulated promoter family protein</fullName>
    </submittedName>
</protein>
<dbReference type="GeneID" id="29944624"/>
<dbReference type="NCBIfam" id="NF007714">
    <property type="entry name" value="PRK10410.1-2"/>
    <property type="match status" value="1"/>
</dbReference>
<dbReference type="InterPro" id="IPR020483">
    <property type="entry name" value="Uncharacterised_YgbA"/>
</dbReference>
<dbReference type="EMBL" id="PYNF01000018">
    <property type="protein sequence ID" value="PSU95684.1"/>
    <property type="molecule type" value="Genomic_DNA"/>
</dbReference>
<reference evidence="1 2" key="1">
    <citation type="submission" date="2018-01" db="EMBL/GenBank/DDBJ databases">
        <title>Whole genome sequencing of Histamine producing bacteria.</title>
        <authorList>
            <person name="Butler K."/>
        </authorList>
    </citation>
    <scope>NUCLEOTIDE SEQUENCE [LARGE SCALE GENOMIC DNA]</scope>
    <source>
        <strain evidence="1 2">FS-7.2</strain>
    </source>
</reference>
<dbReference type="RefSeq" id="WP_036794474.1">
    <property type="nucleotide sequence ID" value="NZ_LN794352.1"/>
</dbReference>
<evidence type="ECO:0000313" key="1">
    <source>
        <dbReference type="EMBL" id="PSU95684.1"/>
    </source>
</evidence>
<comment type="caution">
    <text evidence="1">The sequence shown here is derived from an EMBL/GenBank/DDBJ whole genome shotgun (WGS) entry which is preliminary data.</text>
</comment>
<proteinExistence type="predicted"/>
<sequence>MDKDTDFHLFGKLNTEFDTITAMIDLYCLNHHQINTNKFQRCTNCEQFRAYVKQRLDRCPYGENKPSCKQCPIHCYKPQQKVNSQTIMRYSGPKMIVKHPIMAIRHLIHDKRSIPVINRDMISNHKRRKSLLNNK</sequence>
<evidence type="ECO:0000313" key="2">
    <source>
        <dbReference type="Proteomes" id="UP000241426"/>
    </source>
</evidence>
<dbReference type="Pfam" id="PF11756">
    <property type="entry name" value="YgbA_NO"/>
    <property type="match status" value="1"/>
</dbReference>
<dbReference type="Proteomes" id="UP000241426">
    <property type="component" value="Unassembled WGS sequence"/>
</dbReference>
<name>A0A2T3KEB6_9GAMM</name>
<dbReference type="AlphaFoldDB" id="A0A2T3KEB6"/>